<sequence>MAITELKTKQSNMFTLDRCTAVPSIIGDSSEFLIIAGLSGTAKDIGQLTDESPNAFLLGGAMGAAVTMALGLALSQPDRKVLAVFGDGECLMNSNSLSTVGFVQPNNLSLLCVDNGTYGETGNQLTHTANNADLEMIANGSGIEKTMTVTSEADYGAALNLLHDQTAPTFVLLSVHQGDPPNYRRNFDAVERKTIFRRHLLS</sequence>
<dbReference type="PANTHER" id="PTHR42818:SF1">
    <property type="entry name" value="SULFOPYRUVATE DECARBOXYLASE"/>
    <property type="match status" value="1"/>
</dbReference>
<dbReference type="Gene3D" id="3.40.50.970">
    <property type="match status" value="1"/>
</dbReference>
<proteinExistence type="predicted"/>
<feature type="domain" description="Thiamine pyrophosphate enzyme TPP-binding" evidence="3">
    <location>
        <begin position="53"/>
        <end position="171"/>
    </location>
</feature>
<dbReference type="SUPFAM" id="SSF52518">
    <property type="entry name" value="Thiamin diphosphate-binding fold (THDP-binding)"/>
    <property type="match status" value="1"/>
</dbReference>
<reference evidence="4" key="1">
    <citation type="submission" date="2018-05" db="EMBL/GenBank/DDBJ databases">
        <authorList>
            <person name="Lanie J.A."/>
            <person name="Ng W.-L."/>
            <person name="Kazmierczak K.M."/>
            <person name="Andrzejewski T.M."/>
            <person name="Davidsen T.M."/>
            <person name="Wayne K.J."/>
            <person name="Tettelin H."/>
            <person name="Glass J.I."/>
            <person name="Rusch D."/>
            <person name="Podicherti R."/>
            <person name="Tsui H.-C.T."/>
            <person name="Winkler M.E."/>
        </authorList>
    </citation>
    <scope>NUCLEOTIDE SEQUENCE</scope>
</reference>
<dbReference type="GO" id="GO:0016831">
    <property type="term" value="F:carboxy-lyase activity"/>
    <property type="evidence" value="ECO:0007669"/>
    <property type="project" value="UniProtKB-KW"/>
</dbReference>
<dbReference type="EMBL" id="UINC01010735">
    <property type="protein sequence ID" value="SVA47649.1"/>
    <property type="molecule type" value="Genomic_DNA"/>
</dbReference>
<dbReference type="GO" id="GO:0030976">
    <property type="term" value="F:thiamine pyrophosphate binding"/>
    <property type="evidence" value="ECO:0007669"/>
    <property type="project" value="InterPro"/>
</dbReference>
<dbReference type="InterPro" id="IPR011766">
    <property type="entry name" value="TPP_enzyme_TPP-bd"/>
</dbReference>
<keyword evidence="2" id="KW-0456">Lyase</keyword>
<protein>
    <recommendedName>
        <fullName evidence="3">Thiamine pyrophosphate enzyme TPP-binding domain-containing protein</fullName>
    </recommendedName>
</protein>
<dbReference type="PANTHER" id="PTHR42818">
    <property type="entry name" value="SULFOPYRUVATE DECARBOXYLASE SUBUNIT ALPHA"/>
    <property type="match status" value="1"/>
</dbReference>
<dbReference type="AlphaFoldDB" id="A0A381W517"/>
<organism evidence="4">
    <name type="scientific">marine metagenome</name>
    <dbReference type="NCBI Taxonomy" id="408172"/>
    <lineage>
        <taxon>unclassified sequences</taxon>
        <taxon>metagenomes</taxon>
        <taxon>ecological metagenomes</taxon>
    </lineage>
</organism>
<accession>A0A381W517</accession>
<dbReference type="Pfam" id="PF02775">
    <property type="entry name" value="TPP_enzyme_C"/>
    <property type="match status" value="1"/>
</dbReference>
<keyword evidence="1" id="KW-0210">Decarboxylase</keyword>
<evidence type="ECO:0000256" key="2">
    <source>
        <dbReference type="ARBA" id="ARBA00023239"/>
    </source>
</evidence>
<name>A0A381W517_9ZZZZ</name>
<evidence type="ECO:0000256" key="1">
    <source>
        <dbReference type="ARBA" id="ARBA00022793"/>
    </source>
</evidence>
<gene>
    <name evidence="4" type="ORF">METZ01_LOCUS100503</name>
</gene>
<dbReference type="InterPro" id="IPR029061">
    <property type="entry name" value="THDP-binding"/>
</dbReference>
<evidence type="ECO:0000259" key="3">
    <source>
        <dbReference type="Pfam" id="PF02775"/>
    </source>
</evidence>
<evidence type="ECO:0000313" key="4">
    <source>
        <dbReference type="EMBL" id="SVA47649.1"/>
    </source>
</evidence>
<dbReference type="InterPro" id="IPR051818">
    <property type="entry name" value="TPP_dependent_decarboxylase"/>
</dbReference>